<name>A0AAD4QC66_9AGAM</name>
<evidence type="ECO:0000256" key="1">
    <source>
        <dbReference type="SAM" id="MobiDB-lite"/>
    </source>
</evidence>
<dbReference type="EMBL" id="JAKELL010000004">
    <property type="protein sequence ID" value="KAH8999447.1"/>
    <property type="molecule type" value="Genomic_DNA"/>
</dbReference>
<reference evidence="2" key="1">
    <citation type="submission" date="2022-01" db="EMBL/GenBank/DDBJ databases">
        <title>Comparative genomics reveals a dynamic genome evolution in the ectomycorrhizal milk-cap (Lactarius) mushrooms.</title>
        <authorList>
            <consortium name="DOE Joint Genome Institute"/>
            <person name="Lebreton A."/>
            <person name="Tang N."/>
            <person name="Kuo A."/>
            <person name="LaButti K."/>
            <person name="Drula E."/>
            <person name="Barry K."/>
            <person name="Clum A."/>
            <person name="Lipzen A."/>
            <person name="Mousain D."/>
            <person name="Ng V."/>
            <person name="Wang R."/>
            <person name="Wang X."/>
            <person name="Dai Y."/>
            <person name="Henrissat B."/>
            <person name="Grigoriev I.V."/>
            <person name="Guerin-Laguette A."/>
            <person name="Yu F."/>
            <person name="Martin F.M."/>
        </authorList>
    </citation>
    <scope>NUCLEOTIDE SEQUENCE</scope>
    <source>
        <strain evidence="2">QP</strain>
    </source>
</reference>
<sequence length="445" mass="48847">MPANTVSEGATLNTTTVARVAATSGPVETQKNIKIRRKALHSTEDADDVRPIIVPVLPTLTVITVSVPAEAMRVGNTDANTSISPYSPSEPSGSPPLFSSPLLVHSSHSEGTIPTTRAPPKPDTPSLMGPVEAAIRRSMLRHGPPKKYTEATMPAIYDAYPSAPLQHMDPDLVDTWENYPGNKLLAHPFDGKACSRNLDGVKFKIFSAVLEITNSQSPGLSPPRPSAAAIEAGFTPPCFLIYDLTEDDRQLLLERSVWSSTNVTFHVTSFHPTCPDFLFSIKGFGTNRTEDVCQIVHSVWHDDETESFLDSITESFPRGERANAKQTISRFIASMWVTLLPVKQSGNILAPQFNVYANGSLILRQAVWTRLREYLADRVYASSLLGNGTTEITPFHCSICRSVDHPMGLCPFPDIKGWNGPSMRRIIENMKASRSKTRGTVRRHT</sequence>
<feature type="region of interest" description="Disordered" evidence="1">
    <location>
        <begin position="80"/>
        <end position="126"/>
    </location>
</feature>
<gene>
    <name evidence="2" type="ORF">EDB92DRAFT_1813179</name>
</gene>
<dbReference type="AlphaFoldDB" id="A0AAD4QC66"/>
<evidence type="ECO:0000313" key="2">
    <source>
        <dbReference type="EMBL" id="KAH8999447.1"/>
    </source>
</evidence>
<dbReference type="Proteomes" id="UP001201163">
    <property type="component" value="Unassembled WGS sequence"/>
</dbReference>
<organism evidence="2 3">
    <name type="scientific">Lactarius akahatsu</name>
    <dbReference type="NCBI Taxonomy" id="416441"/>
    <lineage>
        <taxon>Eukaryota</taxon>
        <taxon>Fungi</taxon>
        <taxon>Dikarya</taxon>
        <taxon>Basidiomycota</taxon>
        <taxon>Agaricomycotina</taxon>
        <taxon>Agaricomycetes</taxon>
        <taxon>Russulales</taxon>
        <taxon>Russulaceae</taxon>
        <taxon>Lactarius</taxon>
    </lineage>
</organism>
<protein>
    <submittedName>
        <fullName evidence="2">Uncharacterized protein</fullName>
    </submittedName>
</protein>
<proteinExistence type="predicted"/>
<comment type="caution">
    <text evidence="2">The sequence shown here is derived from an EMBL/GenBank/DDBJ whole genome shotgun (WGS) entry which is preliminary data.</text>
</comment>
<keyword evidence="3" id="KW-1185">Reference proteome</keyword>
<evidence type="ECO:0000313" key="3">
    <source>
        <dbReference type="Proteomes" id="UP001201163"/>
    </source>
</evidence>
<accession>A0AAD4QC66</accession>
<feature type="compositionally biased region" description="Low complexity" evidence="1">
    <location>
        <begin position="82"/>
        <end position="106"/>
    </location>
</feature>